<dbReference type="InterPro" id="IPR050708">
    <property type="entry name" value="T6SS_VgrG/RHS"/>
</dbReference>
<protein>
    <recommendedName>
        <fullName evidence="3">RHS repeat-associated core domain-containing protein</fullName>
    </recommendedName>
</protein>
<dbReference type="InterPro" id="IPR031325">
    <property type="entry name" value="RHS_repeat"/>
</dbReference>
<dbReference type="RefSeq" id="WP_118863739.1">
    <property type="nucleotide sequence ID" value="NZ_QWLV01000002.1"/>
</dbReference>
<dbReference type="PANTHER" id="PTHR32305:SF15">
    <property type="entry name" value="PROTEIN RHSA-RELATED"/>
    <property type="match status" value="1"/>
</dbReference>
<dbReference type="Gene3D" id="2.180.10.10">
    <property type="entry name" value="RHS repeat-associated core"/>
    <property type="match status" value="2"/>
</dbReference>
<dbReference type="Pfam" id="PF05593">
    <property type="entry name" value="RHS_repeat"/>
    <property type="match status" value="1"/>
</dbReference>
<dbReference type="EMBL" id="QWLV01000002">
    <property type="protein sequence ID" value="RHW18548.1"/>
    <property type="molecule type" value="Genomic_DNA"/>
</dbReference>
<organism evidence="1 2">
    <name type="scientific">Sphingomonas gilva</name>
    <dbReference type="NCBI Taxonomy" id="2305907"/>
    <lineage>
        <taxon>Bacteria</taxon>
        <taxon>Pseudomonadati</taxon>
        <taxon>Pseudomonadota</taxon>
        <taxon>Alphaproteobacteria</taxon>
        <taxon>Sphingomonadales</taxon>
        <taxon>Sphingomonadaceae</taxon>
        <taxon>Sphingomonas</taxon>
    </lineage>
</organism>
<dbReference type="Proteomes" id="UP000266693">
    <property type="component" value="Unassembled WGS sequence"/>
</dbReference>
<keyword evidence="2" id="KW-1185">Reference proteome</keyword>
<dbReference type="PRINTS" id="PR00394">
    <property type="entry name" value="RHSPROTEIN"/>
</dbReference>
<name>A0A396RQ28_9SPHN</name>
<dbReference type="AlphaFoldDB" id="A0A396RQ28"/>
<dbReference type="InterPro" id="IPR022385">
    <property type="entry name" value="Rhs_assc_core"/>
</dbReference>
<dbReference type="OrthoDB" id="6057489at2"/>
<accession>A0A396RQ28</accession>
<dbReference type="PANTHER" id="PTHR32305">
    <property type="match status" value="1"/>
</dbReference>
<sequence>MTKYRPIAITDPLGETTSYTYDGLGRLTEATAPEGNKIQYAYDARGAVTAINAYDEYGVPAMTNMGRFQYTGQAWLPEIGMYHYKARMYAPTLGRFMQTDPIGYAAGMNLYAYVKGDPVNFTDPLGLQALPSNPPPVEPGIVVIGHRQNGVAPSAVQEVCRKTPKATLAPVWCGSAGGAASSKTILSECPKGTFFTGSESDGSPICASLGEEKNSASNPDRGLMTICDAPINPGSAPPSCRTLSTQEWCRVSSGASDAITWPTHGLALLSMIKGGKLLGAIGIALEFFTIRNDIIKEISCE</sequence>
<dbReference type="NCBIfam" id="TIGR03696">
    <property type="entry name" value="Rhs_assc_core"/>
    <property type="match status" value="1"/>
</dbReference>
<evidence type="ECO:0000313" key="2">
    <source>
        <dbReference type="Proteomes" id="UP000266693"/>
    </source>
</evidence>
<reference evidence="1 2" key="1">
    <citation type="submission" date="2018-08" db="EMBL/GenBank/DDBJ databases">
        <title>The multiple taxonomic identification of Sphingomonas gilva.</title>
        <authorList>
            <person name="Zhu D."/>
            <person name="Zheng S."/>
        </authorList>
    </citation>
    <scope>NUCLEOTIDE SEQUENCE [LARGE SCALE GENOMIC DNA]</scope>
    <source>
        <strain evidence="1 2">ZDH117</strain>
    </source>
</reference>
<dbReference type="InterPro" id="IPR006530">
    <property type="entry name" value="YD"/>
</dbReference>
<gene>
    <name evidence="1" type="ORF">D1610_06495</name>
</gene>
<evidence type="ECO:0000313" key="1">
    <source>
        <dbReference type="EMBL" id="RHW18548.1"/>
    </source>
</evidence>
<evidence type="ECO:0008006" key="3">
    <source>
        <dbReference type="Google" id="ProtNLM"/>
    </source>
</evidence>
<dbReference type="NCBIfam" id="TIGR01643">
    <property type="entry name" value="YD_repeat_2x"/>
    <property type="match status" value="2"/>
</dbReference>
<comment type="caution">
    <text evidence="1">The sequence shown here is derived from an EMBL/GenBank/DDBJ whole genome shotgun (WGS) entry which is preliminary data.</text>
</comment>
<proteinExistence type="predicted"/>